<dbReference type="InterPro" id="IPR012666">
    <property type="entry name" value="CbtA_put"/>
</dbReference>
<keyword evidence="1" id="KW-1133">Transmembrane helix</keyword>
<feature type="transmembrane region" description="Helical" evidence="1">
    <location>
        <begin position="12"/>
        <end position="29"/>
    </location>
</feature>
<dbReference type="AlphaFoldDB" id="A0A6J4UWN1"/>
<name>A0A6J4UWN1_9BACT</name>
<gene>
    <name evidence="2" type="ORF">AVDCRST_MAG49-2636</name>
</gene>
<protein>
    <submittedName>
        <fullName evidence="2">Uncharacterized protein</fullName>
    </submittedName>
</protein>
<reference evidence="2" key="1">
    <citation type="submission" date="2020-02" db="EMBL/GenBank/DDBJ databases">
        <authorList>
            <person name="Meier V. D."/>
        </authorList>
    </citation>
    <scope>NUCLEOTIDE SEQUENCE</scope>
    <source>
        <strain evidence="2">AVDCRST_MAG49</strain>
    </source>
</reference>
<accession>A0A6J4UWN1</accession>
<evidence type="ECO:0000313" key="2">
    <source>
        <dbReference type="EMBL" id="CAA9562687.1"/>
    </source>
</evidence>
<keyword evidence="1" id="KW-0812">Transmembrane</keyword>
<dbReference type="EMBL" id="CADCWG010000180">
    <property type="protein sequence ID" value="CAA9562687.1"/>
    <property type="molecule type" value="Genomic_DNA"/>
</dbReference>
<keyword evidence="1" id="KW-0472">Membrane</keyword>
<evidence type="ECO:0000256" key="1">
    <source>
        <dbReference type="SAM" id="Phobius"/>
    </source>
</evidence>
<sequence>MAPSAGETARAGQAGFLAALVMLGAQLLWRTAAGSDAPAFPEIVVAAVARLTPLDVFAAATETYGSLAKRALFVAALLGVAATAAAAAVAAAGVSGRTGRDLAGQLRAAGIVAAGLLLVVSVLFSTLPPAAPTEGFPSGLLWGFRLSSFGTQLVFWAGLGALFGLLCERANRRGGTA</sequence>
<organism evidence="2">
    <name type="scientific">uncultured Thermomicrobiales bacterium</name>
    <dbReference type="NCBI Taxonomy" id="1645740"/>
    <lineage>
        <taxon>Bacteria</taxon>
        <taxon>Pseudomonadati</taxon>
        <taxon>Thermomicrobiota</taxon>
        <taxon>Thermomicrobia</taxon>
        <taxon>Thermomicrobiales</taxon>
        <taxon>environmental samples</taxon>
    </lineage>
</organism>
<feature type="transmembrane region" description="Helical" evidence="1">
    <location>
        <begin position="71"/>
        <end position="94"/>
    </location>
</feature>
<feature type="transmembrane region" description="Helical" evidence="1">
    <location>
        <begin position="106"/>
        <end position="127"/>
    </location>
</feature>
<proteinExistence type="predicted"/>
<feature type="transmembrane region" description="Helical" evidence="1">
    <location>
        <begin position="147"/>
        <end position="167"/>
    </location>
</feature>
<dbReference type="Pfam" id="PF09490">
    <property type="entry name" value="CbtA"/>
    <property type="match status" value="1"/>
</dbReference>